<dbReference type="NCBIfam" id="NF008277">
    <property type="entry name" value="PRK11055.1"/>
    <property type="match status" value="1"/>
</dbReference>
<dbReference type="EC" id="5.1.3.3" evidence="4 8"/>
<proteinExistence type="inferred from homology"/>
<keyword evidence="14" id="KW-1185">Reference proteome</keyword>
<feature type="binding site" evidence="10">
    <location>
        <position position="270"/>
    </location>
    <ligand>
        <name>beta-D-galactose</name>
        <dbReference type="ChEBI" id="CHEBI:27667"/>
    </ligand>
</feature>
<evidence type="ECO:0000256" key="5">
    <source>
        <dbReference type="ARBA" id="ARBA00014165"/>
    </source>
</evidence>
<keyword evidence="12" id="KW-0732">Signal</keyword>
<feature type="signal peptide" evidence="12">
    <location>
        <begin position="1"/>
        <end position="22"/>
    </location>
</feature>
<dbReference type="CDD" id="cd09019">
    <property type="entry name" value="galactose_mutarotase_like"/>
    <property type="match status" value="1"/>
</dbReference>
<dbReference type="PANTHER" id="PTHR10091">
    <property type="entry name" value="ALDOSE-1-EPIMERASE"/>
    <property type="match status" value="1"/>
</dbReference>
<comment type="catalytic activity">
    <reaction evidence="1 8">
        <text>alpha-D-glucose = beta-D-glucose</text>
        <dbReference type="Rhea" id="RHEA:10264"/>
        <dbReference type="ChEBI" id="CHEBI:15903"/>
        <dbReference type="ChEBI" id="CHEBI:17925"/>
        <dbReference type="EC" id="5.1.3.3"/>
    </reaction>
</comment>
<dbReference type="KEGG" id="aba:Acid345_1147"/>
<dbReference type="SUPFAM" id="SSF74650">
    <property type="entry name" value="Galactose mutarotase-like"/>
    <property type="match status" value="1"/>
</dbReference>
<dbReference type="InterPro" id="IPR011013">
    <property type="entry name" value="Gal_mutarotase_sf_dom"/>
</dbReference>
<evidence type="ECO:0000256" key="6">
    <source>
        <dbReference type="ARBA" id="ARBA00023235"/>
    </source>
</evidence>
<evidence type="ECO:0000313" key="14">
    <source>
        <dbReference type="Proteomes" id="UP000002432"/>
    </source>
</evidence>
<dbReference type="Proteomes" id="UP000002432">
    <property type="component" value="Chromosome"/>
</dbReference>
<dbReference type="GO" id="GO:0030246">
    <property type="term" value="F:carbohydrate binding"/>
    <property type="evidence" value="ECO:0007669"/>
    <property type="project" value="InterPro"/>
</dbReference>
<dbReference type="RefSeq" id="WP_011521952.1">
    <property type="nucleotide sequence ID" value="NC_008009.1"/>
</dbReference>
<evidence type="ECO:0000256" key="1">
    <source>
        <dbReference type="ARBA" id="ARBA00001614"/>
    </source>
</evidence>
<evidence type="ECO:0000313" key="13">
    <source>
        <dbReference type="EMBL" id="ABF40150.1"/>
    </source>
</evidence>
<dbReference type="InterPro" id="IPR047215">
    <property type="entry name" value="Galactose_mutarotase-like"/>
</dbReference>
<dbReference type="PANTHER" id="PTHR10091:SF0">
    <property type="entry name" value="GALACTOSE MUTAROTASE"/>
    <property type="match status" value="1"/>
</dbReference>
<protein>
    <recommendedName>
        <fullName evidence="5 8">Aldose 1-epimerase</fullName>
        <ecNumber evidence="4 8">5.1.3.3</ecNumber>
    </recommendedName>
</protein>
<feature type="binding site" evidence="11">
    <location>
        <begin position="197"/>
        <end position="199"/>
    </location>
    <ligand>
        <name>beta-D-galactose</name>
        <dbReference type="ChEBI" id="CHEBI:27667"/>
    </ligand>
</feature>
<dbReference type="InterPro" id="IPR014718">
    <property type="entry name" value="GH-type_carb-bd"/>
</dbReference>
<sequence>MLHNRILAVFFTLSVLASLAHAATTVSKSEFGKMPDGRSVDIYTLKDGAIEARITTYGARIVSLLAPDKNGKTADITLGYDNVDGYVKDGASFGSLVGRYAGRIGNATFNLDGKDFHTPKNDGPNTLHGGPENFGKQLWTGKQIANGVELTYVSKDGEAGFPGTLTTVVRYTLIGKDLKLDISAATDKDTVLNLTNHAYWNLAGEGSGDVAKQEVQINAAKVVPVNDGLIPTGKLADVAGTPLDLRKLTPIGAHVDDKSNDQLKYGIGYDITYVLDNNGKLVPASEAYDPASGRVLTVLTDQPGLHFYSGNHMDGVAGKGGHKYAFRNAYAFEAQNFSDAPNQPNFPSAVLKPGQKFHHIIIFRFSTK</sequence>
<evidence type="ECO:0000256" key="2">
    <source>
        <dbReference type="ARBA" id="ARBA00005028"/>
    </source>
</evidence>
<dbReference type="Pfam" id="PF01263">
    <property type="entry name" value="Aldose_epim"/>
    <property type="match status" value="1"/>
</dbReference>
<dbReference type="EMBL" id="CP000360">
    <property type="protein sequence ID" value="ABF40150.1"/>
    <property type="molecule type" value="Genomic_DNA"/>
</dbReference>
<feature type="active site" description="Proton donor" evidence="9">
    <location>
        <position position="197"/>
    </location>
</feature>
<keyword evidence="7 8" id="KW-0119">Carbohydrate metabolism</keyword>
<dbReference type="AlphaFoldDB" id="Q1ISK0"/>
<evidence type="ECO:0000256" key="7">
    <source>
        <dbReference type="ARBA" id="ARBA00023277"/>
    </source>
</evidence>
<evidence type="ECO:0000256" key="10">
    <source>
        <dbReference type="PIRSR" id="PIRSR005096-2"/>
    </source>
</evidence>
<dbReference type="Gene3D" id="2.70.98.10">
    <property type="match status" value="1"/>
</dbReference>
<evidence type="ECO:0000256" key="12">
    <source>
        <dbReference type="SAM" id="SignalP"/>
    </source>
</evidence>
<reference evidence="13 14" key="1">
    <citation type="journal article" date="2009" name="Appl. Environ. Microbiol.">
        <title>Three genomes from the phylum Acidobacteria provide insight into the lifestyles of these microorganisms in soils.</title>
        <authorList>
            <person name="Ward N.L."/>
            <person name="Challacombe J.F."/>
            <person name="Janssen P.H."/>
            <person name="Henrissat B."/>
            <person name="Coutinho P.M."/>
            <person name="Wu M."/>
            <person name="Xie G."/>
            <person name="Haft D.H."/>
            <person name="Sait M."/>
            <person name="Badger J."/>
            <person name="Barabote R.D."/>
            <person name="Bradley B."/>
            <person name="Brettin T.S."/>
            <person name="Brinkac L.M."/>
            <person name="Bruce D."/>
            <person name="Creasy T."/>
            <person name="Daugherty S.C."/>
            <person name="Davidsen T.M."/>
            <person name="DeBoy R.T."/>
            <person name="Detter J.C."/>
            <person name="Dodson R.J."/>
            <person name="Durkin A.S."/>
            <person name="Ganapathy A."/>
            <person name="Gwinn-Giglio M."/>
            <person name="Han C.S."/>
            <person name="Khouri H."/>
            <person name="Kiss H."/>
            <person name="Kothari S.P."/>
            <person name="Madupu R."/>
            <person name="Nelson K.E."/>
            <person name="Nelson W.C."/>
            <person name="Paulsen I."/>
            <person name="Penn K."/>
            <person name="Ren Q."/>
            <person name="Rosovitz M.J."/>
            <person name="Selengut J.D."/>
            <person name="Shrivastava S."/>
            <person name="Sullivan S.A."/>
            <person name="Tapia R."/>
            <person name="Thompson L.S."/>
            <person name="Watkins K.L."/>
            <person name="Yang Q."/>
            <person name="Yu C."/>
            <person name="Zafar N."/>
            <person name="Zhou L."/>
            <person name="Kuske C.R."/>
        </authorList>
    </citation>
    <scope>NUCLEOTIDE SEQUENCE [LARGE SCALE GENOMIC DNA]</scope>
    <source>
        <strain evidence="13 14">Ellin345</strain>
    </source>
</reference>
<dbReference type="STRING" id="204669.Acid345_1147"/>
<dbReference type="InterPro" id="IPR015443">
    <property type="entry name" value="Aldose_1-epimerase"/>
</dbReference>
<keyword evidence="6 8" id="KW-0413">Isomerase</keyword>
<dbReference type="GO" id="GO:0033499">
    <property type="term" value="P:galactose catabolic process via UDP-galactose, Leloir pathway"/>
    <property type="evidence" value="ECO:0007669"/>
    <property type="project" value="TreeGrafter"/>
</dbReference>
<dbReference type="EnsemblBacteria" id="ABF40150">
    <property type="protein sequence ID" value="ABF40150"/>
    <property type="gene ID" value="Acid345_1147"/>
</dbReference>
<evidence type="ECO:0000256" key="4">
    <source>
        <dbReference type="ARBA" id="ARBA00013185"/>
    </source>
</evidence>
<comment type="pathway">
    <text evidence="2 8">Carbohydrate metabolism; hexose metabolism.</text>
</comment>
<gene>
    <name evidence="13" type="ordered locus">Acid345_1147</name>
</gene>
<dbReference type="InterPro" id="IPR008183">
    <property type="entry name" value="Aldose_1/G6P_1-epimerase"/>
</dbReference>
<feature type="active site" description="Proton acceptor" evidence="9">
    <location>
        <position position="333"/>
    </location>
</feature>
<evidence type="ECO:0000256" key="3">
    <source>
        <dbReference type="ARBA" id="ARBA00006206"/>
    </source>
</evidence>
<dbReference type="PIRSF" id="PIRSF005096">
    <property type="entry name" value="GALM"/>
    <property type="match status" value="1"/>
</dbReference>
<name>Q1ISK0_KORVE</name>
<evidence type="ECO:0000256" key="11">
    <source>
        <dbReference type="PIRSR" id="PIRSR005096-3"/>
    </source>
</evidence>
<feature type="chain" id="PRO_5004191221" description="Aldose 1-epimerase" evidence="12">
    <location>
        <begin position="23"/>
        <end position="368"/>
    </location>
</feature>
<dbReference type="HOGENOM" id="CLU_031753_2_0_0"/>
<dbReference type="InterPro" id="IPR018052">
    <property type="entry name" value="Ald1_epimerase_CS"/>
</dbReference>
<evidence type="ECO:0000256" key="8">
    <source>
        <dbReference type="PIRNR" id="PIRNR005096"/>
    </source>
</evidence>
<evidence type="ECO:0000256" key="9">
    <source>
        <dbReference type="PIRSR" id="PIRSR005096-1"/>
    </source>
</evidence>
<comment type="similarity">
    <text evidence="3 8">Belongs to the aldose epimerase family.</text>
</comment>
<organism evidence="13 14">
    <name type="scientific">Koribacter versatilis (strain Ellin345)</name>
    <dbReference type="NCBI Taxonomy" id="204669"/>
    <lineage>
        <taxon>Bacteria</taxon>
        <taxon>Pseudomonadati</taxon>
        <taxon>Acidobacteriota</taxon>
        <taxon>Terriglobia</taxon>
        <taxon>Terriglobales</taxon>
        <taxon>Candidatus Korobacteraceae</taxon>
        <taxon>Candidatus Korobacter</taxon>
    </lineage>
</organism>
<dbReference type="PROSITE" id="PS00545">
    <property type="entry name" value="ALDOSE_1_EPIMERASE"/>
    <property type="match status" value="1"/>
</dbReference>
<dbReference type="GO" id="GO:0004034">
    <property type="term" value="F:aldose 1-epimerase activity"/>
    <property type="evidence" value="ECO:0007669"/>
    <property type="project" value="UniProtKB-EC"/>
</dbReference>
<dbReference type="GO" id="GO:0006006">
    <property type="term" value="P:glucose metabolic process"/>
    <property type="evidence" value="ECO:0007669"/>
    <property type="project" value="TreeGrafter"/>
</dbReference>
<accession>Q1ISK0</accession>
<dbReference type="UniPathway" id="UPA00242"/>
<dbReference type="eggNOG" id="COG2017">
    <property type="taxonomic scope" value="Bacteria"/>
</dbReference>